<comment type="caution">
    <text evidence="4">The sequence shown here is derived from an EMBL/GenBank/DDBJ whole genome shotgun (WGS) entry which is preliminary data.</text>
</comment>
<reference evidence="4" key="1">
    <citation type="submission" date="2022-01" db="EMBL/GenBank/DDBJ databases">
        <authorList>
            <person name="Jo J.-H."/>
            <person name="Im W.-T."/>
        </authorList>
    </citation>
    <scope>NUCLEOTIDE SEQUENCE</scope>
    <source>
        <strain evidence="4">XY25</strain>
    </source>
</reference>
<dbReference type="Proteomes" id="UP001165384">
    <property type="component" value="Unassembled WGS sequence"/>
</dbReference>
<dbReference type="EMBL" id="JAKLTN010000001">
    <property type="protein sequence ID" value="MCG2575508.1"/>
    <property type="molecule type" value="Genomic_DNA"/>
</dbReference>
<dbReference type="Pfam" id="PF00072">
    <property type="entry name" value="Response_reg"/>
    <property type="match status" value="1"/>
</dbReference>
<dbReference type="InterPro" id="IPR011006">
    <property type="entry name" value="CheY-like_superfamily"/>
</dbReference>
<sequence length="121" mass="13270">MPVKNILVVDDSPTERFFTVDLLTKAGYQVTTAENGEEGIAKAKATKPDLILMDVVMPGLNGYQATRTLTRDDDTKGIPIIVCTSKGQETDKIWGLRQGAIDYLVKPLNPEELLQRIAALP</sequence>
<evidence type="ECO:0000256" key="2">
    <source>
        <dbReference type="PROSITE-ProRule" id="PRU00169"/>
    </source>
</evidence>
<dbReference type="SMART" id="SM00448">
    <property type="entry name" value="REC"/>
    <property type="match status" value="1"/>
</dbReference>
<dbReference type="SUPFAM" id="SSF52172">
    <property type="entry name" value="CheY-like"/>
    <property type="match status" value="1"/>
</dbReference>
<dbReference type="InterPro" id="IPR001789">
    <property type="entry name" value="Sig_transdc_resp-reg_receiver"/>
</dbReference>
<keyword evidence="5" id="KW-1185">Reference proteome</keyword>
<protein>
    <submittedName>
        <fullName evidence="4">Response regulator</fullName>
    </submittedName>
</protein>
<keyword evidence="1 2" id="KW-0597">Phosphoprotein</keyword>
<dbReference type="PROSITE" id="PS50110">
    <property type="entry name" value="RESPONSE_REGULATORY"/>
    <property type="match status" value="1"/>
</dbReference>
<gene>
    <name evidence="4" type="ORF">LZ012_00705</name>
</gene>
<proteinExistence type="predicted"/>
<accession>A0ABS9JX83</accession>
<dbReference type="PANTHER" id="PTHR44591:SF20">
    <property type="entry name" value="PROTEIN PILH"/>
    <property type="match status" value="1"/>
</dbReference>
<feature type="domain" description="Response regulatory" evidence="3">
    <location>
        <begin position="5"/>
        <end position="121"/>
    </location>
</feature>
<feature type="modified residue" description="4-aspartylphosphate" evidence="2">
    <location>
        <position position="54"/>
    </location>
</feature>
<evidence type="ECO:0000313" key="5">
    <source>
        <dbReference type="Proteomes" id="UP001165384"/>
    </source>
</evidence>
<dbReference type="PANTHER" id="PTHR44591">
    <property type="entry name" value="STRESS RESPONSE REGULATOR PROTEIN 1"/>
    <property type="match status" value="1"/>
</dbReference>
<evidence type="ECO:0000313" key="4">
    <source>
        <dbReference type="EMBL" id="MCG2575508.1"/>
    </source>
</evidence>
<dbReference type="Gene3D" id="3.40.50.2300">
    <property type="match status" value="1"/>
</dbReference>
<dbReference type="InterPro" id="IPR050595">
    <property type="entry name" value="Bact_response_regulator"/>
</dbReference>
<evidence type="ECO:0000259" key="3">
    <source>
        <dbReference type="PROSITE" id="PS50110"/>
    </source>
</evidence>
<dbReference type="RefSeq" id="WP_275706510.1">
    <property type="nucleotide sequence ID" value="NZ_JAKLTN010000001.1"/>
</dbReference>
<evidence type="ECO:0000256" key="1">
    <source>
        <dbReference type="ARBA" id="ARBA00022553"/>
    </source>
</evidence>
<name>A0ABS9JX83_9RHOO</name>
<organism evidence="4 5">
    <name type="scientific">Dechloromonas hankyongensis</name>
    <dbReference type="NCBI Taxonomy" id="2908002"/>
    <lineage>
        <taxon>Bacteria</taxon>
        <taxon>Pseudomonadati</taxon>
        <taxon>Pseudomonadota</taxon>
        <taxon>Betaproteobacteria</taxon>
        <taxon>Rhodocyclales</taxon>
        <taxon>Azonexaceae</taxon>
        <taxon>Dechloromonas</taxon>
    </lineage>
</organism>